<evidence type="ECO:0000256" key="9">
    <source>
        <dbReference type="HAMAP-Rule" id="MF_01924"/>
    </source>
</evidence>
<feature type="binding site" evidence="9">
    <location>
        <position position="261"/>
    </location>
    <ligand>
        <name>Zn(2+)</name>
        <dbReference type="ChEBI" id="CHEBI:29105"/>
        <note>catalytic</note>
    </ligand>
</feature>
<feature type="signal peptide" evidence="11">
    <location>
        <begin position="1"/>
        <end position="24"/>
    </location>
</feature>
<proteinExistence type="inferred from homology"/>
<evidence type="ECO:0000256" key="5">
    <source>
        <dbReference type="ARBA" id="ARBA00022833"/>
    </source>
</evidence>
<evidence type="ECO:0000313" key="12">
    <source>
        <dbReference type="EMBL" id="SHJ14223.1"/>
    </source>
</evidence>
<keyword evidence="2 9" id="KW-0645">Protease</keyword>
<protein>
    <recommendedName>
        <fullName evidence="9">D-alanyl-D-alanine dipeptidase</fullName>
        <shortName evidence="9">D-Ala-D-Ala dipeptidase</shortName>
        <ecNumber evidence="9">3.4.13.22</ecNumber>
    </recommendedName>
</protein>
<dbReference type="GO" id="GO:0006508">
    <property type="term" value="P:proteolysis"/>
    <property type="evidence" value="ECO:0007669"/>
    <property type="project" value="UniProtKB-KW"/>
</dbReference>
<evidence type="ECO:0000256" key="8">
    <source>
        <dbReference type="ARBA" id="ARBA00023316"/>
    </source>
</evidence>
<keyword evidence="3 9" id="KW-0479">Metal-binding</keyword>
<evidence type="ECO:0000313" key="13">
    <source>
        <dbReference type="Proteomes" id="UP000324781"/>
    </source>
</evidence>
<keyword evidence="6 9" id="KW-0224">Dipeptidase</keyword>
<dbReference type="InterPro" id="IPR009045">
    <property type="entry name" value="Zn_M74/Hedgehog-like"/>
</dbReference>
<evidence type="ECO:0000256" key="4">
    <source>
        <dbReference type="ARBA" id="ARBA00022801"/>
    </source>
</evidence>
<dbReference type="HAMAP" id="MF_01924">
    <property type="entry name" value="A_A_dipeptidase"/>
    <property type="match status" value="1"/>
</dbReference>
<dbReference type="Gene3D" id="3.30.1380.10">
    <property type="match status" value="1"/>
</dbReference>
<comment type="function">
    <text evidence="9">Catalyzes hydrolysis of the D-alanyl-D-alanine dipeptide.</text>
</comment>
<keyword evidence="4 9" id="KW-0378">Hydrolase</keyword>
<comment type="similarity">
    <text evidence="9">Belongs to the peptidase M15D family.</text>
</comment>
<evidence type="ECO:0000256" key="6">
    <source>
        <dbReference type="ARBA" id="ARBA00022997"/>
    </source>
</evidence>
<keyword evidence="5 9" id="KW-0862">Zinc</keyword>
<evidence type="ECO:0000256" key="11">
    <source>
        <dbReference type="SAM" id="SignalP"/>
    </source>
</evidence>
<dbReference type="EMBL" id="FQZP01000027">
    <property type="protein sequence ID" value="SHJ14223.1"/>
    <property type="molecule type" value="Genomic_DNA"/>
</dbReference>
<keyword evidence="7 9" id="KW-0482">Metalloprotease</keyword>
<keyword evidence="11" id="KW-0732">Signal</keyword>
<dbReference type="AlphaFoldDB" id="A0A1M6GWA0"/>
<dbReference type="GO" id="GO:0008270">
    <property type="term" value="F:zinc ion binding"/>
    <property type="evidence" value="ECO:0007669"/>
    <property type="project" value="UniProtKB-UniRule"/>
</dbReference>
<feature type="binding site" evidence="9">
    <location>
        <position position="322"/>
    </location>
    <ligand>
        <name>Zn(2+)</name>
        <dbReference type="ChEBI" id="CHEBI:29105"/>
        <note>catalytic</note>
    </ligand>
</feature>
<gene>
    <name evidence="12" type="ORF">SAMN05444373_102711</name>
</gene>
<evidence type="ECO:0000256" key="1">
    <source>
        <dbReference type="ARBA" id="ARBA00001362"/>
    </source>
</evidence>
<dbReference type="SUPFAM" id="SSF55166">
    <property type="entry name" value="Hedgehog/DD-peptidase"/>
    <property type="match status" value="1"/>
</dbReference>
<dbReference type="EC" id="3.4.13.22" evidence="9"/>
<dbReference type="GO" id="GO:0071555">
    <property type="term" value="P:cell wall organization"/>
    <property type="evidence" value="ECO:0007669"/>
    <property type="project" value="UniProtKB-KW"/>
</dbReference>
<evidence type="ECO:0000256" key="7">
    <source>
        <dbReference type="ARBA" id="ARBA00023049"/>
    </source>
</evidence>
<dbReference type="PANTHER" id="PTHR43126:SF1">
    <property type="entry name" value="D-ALANYL-D-ALANINE DIPEPTIDASE"/>
    <property type="match status" value="1"/>
</dbReference>
<dbReference type="CDD" id="cd14817">
    <property type="entry name" value="D-Ala-D-Ala_dipeptidase_VanX"/>
    <property type="match status" value="1"/>
</dbReference>
<dbReference type="PANTHER" id="PTHR43126">
    <property type="entry name" value="D-ALANYL-D-ALANINE DIPEPTIDASE"/>
    <property type="match status" value="1"/>
</dbReference>
<feature type="chain" id="PRO_5039377781" description="D-alanyl-D-alanine dipeptidase" evidence="11">
    <location>
        <begin position="25"/>
        <end position="340"/>
    </location>
</feature>
<evidence type="ECO:0000256" key="3">
    <source>
        <dbReference type="ARBA" id="ARBA00022723"/>
    </source>
</evidence>
<evidence type="ECO:0000256" key="2">
    <source>
        <dbReference type="ARBA" id="ARBA00022670"/>
    </source>
</evidence>
<sequence length="340" mass="37255">MIKRRNLHLVILAILILLTSCVSDVEPANTSGSGTTVPASLAEPYQADEPGTTSIPVAPSAPDTASTPGAATSVHEMSTPGIVSRPDEAYEPDMPSSSGLPPENGMVFAPDSASLSGTTPETSGDTASNPDPEPDQYTLPDGFVYVTDIIPTAQLEIRYCSEDNFVGAVIDGYEAPKAILAEEAAWALKKAADILHEKGYYIKIFDAYRPQRAVNHFIRWAQEPNDTRMKEKYYPDVDKADLFRLSYLAKRSGHSRGSTVDLTLVDISTGEEVDMGSGFDYLGEISHHGSPLVTPEQEKNRNILKEAMVEAGFKPHPKEWWHYGLKDEPYPDTYFDFPVR</sequence>
<dbReference type="GO" id="GO:0160237">
    <property type="term" value="F:D-Ala-D-Ala dipeptidase activity"/>
    <property type="evidence" value="ECO:0007669"/>
    <property type="project" value="UniProtKB-EC"/>
</dbReference>
<keyword evidence="8" id="KW-0961">Cell wall biogenesis/degradation</keyword>
<accession>A0A1M6GWA0</accession>
<feature type="region of interest" description="Disordered" evidence="10">
    <location>
        <begin position="45"/>
        <end position="136"/>
    </location>
</feature>
<feature type="active site" description="Proton donor/acceptor" evidence="9">
    <location>
        <position position="319"/>
    </location>
</feature>
<organism evidence="12 13">
    <name type="scientific">Thermoclostridium caenicola</name>
    <dbReference type="NCBI Taxonomy" id="659425"/>
    <lineage>
        <taxon>Bacteria</taxon>
        <taxon>Bacillati</taxon>
        <taxon>Bacillota</taxon>
        <taxon>Clostridia</taxon>
        <taxon>Eubacteriales</taxon>
        <taxon>Oscillospiraceae</taxon>
        <taxon>Thermoclostridium</taxon>
    </lineage>
</organism>
<dbReference type="InterPro" id="IPR000755">
    <property type="entry name" value="A_A_dipeptidase"/>
</dbReference>
<dbReference type="Pfam" id="PF01427">
    <property type="entry name" value="Peptidase_M15"/>
    <property type="match status" value="1"/>
</dbReference>
<comment type="catalytic activity">
    <reaction evidence="1 9">
        <text>D-alanyl-D-alanine + H2O = 2 D-alanine</text>
        <dbReference type="Rhea" id="RHEA:20661"/>
        <dbReference type="ChEBI" id="CHEBI:15377"/>
        <dbReference type="ChEBI" id="CHEBI:57416"/>
        <dbReference type="ChEBI" id="CHEBI:57822"/>
        <dbReference type="EC" id="3.4.13.22"/>
    </reaction>
</comment>
<feature type="binding site" evidence="9">
    <location>
        <position position="254"/>
    </location>
    <ligand>
        <name>Zn(2+)</name>
        <dbReference type="ChEBI" id="CHEBI:29105"/>
        <note>catalytic</note>
    </ligand>
</feature>
<comment type="cofactor">
    <cofactor evidence="9">
        <name>Zn(2+)</name>
        <dbReference type="ChEBI" id="CHEBI:29105"/>
    </cofactor>
    <text evidence="9">Binds 1 zinc ion per subunit.</text>
</comment>
<evidence type="ECO:0000256" key="10">
    <source>
        <dbReference type="SAM" id="MobiDB-lite"/>
    </source>
</evidence>
<feature type="site" description="Transition state stabilizer" evidence="9">
    <location>
        <position position="209"/>
    </location>
</feature>
<dbReference type="GO" id="GO:0008237">
    <property type="term" value="F:metallopeptidase activity"/>
    <property type="evidence" value="ECO:0007669"/>
    <property type="project" value="UniProtKB-KW"/>
</dbReference>
<reference evidence="12 13" key="1">
    <citation type="submission" date="2016-11" db="EMBL/GenBank/DDBJ databases">
        <authorList>
            <person name="Varghese N."/>
            <person name="Submissions S."/>
        </authorList>
    </citation>
    <scope>NUCLEOTIDE SEQUENCE [LARGE SCALE GENOMIC DNA]</scope>
    <source>
        <strain evidence="12 13">DSM 19027</strain>
    </source>
</reference>
<feature type="compositionally biased region" description="Polar residues" evidence="10">
    <location>
        <begin position="113"/>
        <end position="129"/>
    </location>
</feature>
<dbReference type="PROSITE" id="PS51257">
    <property type="entry name" value="PROKAR_LIPOPROTEIN"/>
    <property type="match status" value="1"/>
</dbReference>
<name>A0A1M6GWA0_9FIRM</name>
<dbReference type="Proteomes" id="UP000324781">
    <property type="component" value="Unassembled WGS sequence"/>
</dbReference>
<keyword evidence="13" id="KW-1185">Reference proteome</keyword>